<organism evidence="3 4">
    <name type="scientific">Vibrio owensii</name>
    <dbReference type="NCBI Taxonomy" id="696485"/>
    <lineage>
        <taxon>Bacteria</taxon>
        <taxon>Pseudomonadati</taxon>
        <taxon>Pseudomonadota</taxon>
        <taxon>Gammaproteobacteria</taxon>
        <taxon>Vibrionales</taxon>
        <taxon>Vibrionaceae</taxon>
        <taxon>Vibrio</taxon>
    </lineage>
</organism>
<sequence length="341" mass="37805">MKKTIISVDLALKAIQVCKYSNNTVHSNIEMTPSQFASFLANLSSSSIIFEACGSSNYWCQLALSCGHEALLISPRLVCAVRQNQKTDKNDALAILQAALLPDVKFITPKNTAQQQAQSMLKLREQCIKQRTALKNQLTSLCREFNIHPGRSRASLVTTIETVIEDAENGFNFEFREMLSRSLELYICLEKTIDSYDDALQRWVSETPDCTKLLKIEGIGFLNAIHLYITLSGGELGCFKRGKDASASIGLTPVQHSSGGKVKLGSISHKNTPLRSLLITGAMAVIQQVVKRPPRTKKEKWLLALIDRRGKKCAAVALANKNVRTAYALLTKNTDYRLETI</sequence>
<dbReference type="Pfam" id="PF02371">
    <property type="entry name" value="Transposase_20"/>
    <property type="match status" value="1"/>
</dbReference>
<dbReference type="InterPro" id="IPR047650">
    <property type="entry name" value="Transpos_IS110"/>
</dbReference>
<feature type="domain" description="Transposase IS110-like N-terminal" evidence="1">
    <location>
        <begin position="14"/>
        <end position="144"/>
    </location>
</feature>
<name>A0AAU9Q5J0_9VIBR</name>
<dbReference type="InterPro" id="IPR002525">
    <property type="entry name" value="Transp_IS110-like_N"/>
</dbReference>
<proteinExistence type="predicted"/>
<feature type="domain" description="Transposase IS116/IS110/IS902 C-terminal" evidence="2">
    <location>
        <begin position="211"/>
        <end position="287"/>
    </location>
</feature>
<dbReference type="AlphaFoldDB" id="A0AAU9Q5J0"/>
<dbReference type="GO" id="GO:0004803">
    <property type="term" value="F:transposase activity"/>
    <property type="evidence" value="ECO:0007669"/>
    <property type="project" value="InterPro"/>
</dbReference>
<evidence type="ECO:0000313" key="3">
    <source>
        <dbReference type="EMBL" id="CAH1530258.1"/>
    </source>
</evidence>
<dbReference type="EMBL" id="CAKMTQ010000021">
    <property type="protein sequence ID" value="CAH1530258.1"/>
    <property type="molecule type" value="Genomic_DNA"/>
</dbReference>
<dbReference type="PANTHER" id="PTHR33055">
    <property type="entry name" value="TRANSPOSASE FOR INSERTION SEQUENCE ELEMENT IS1111A"/>
    <property type="match status" value="1"/>
</dbReference>
<dbReference type="NCBIfam" id="NF033542">
    <property type="entry name" value="transpos_IS110"/>
    <property type="match status" value="1"/>
</dbReference>
<dbReference type="Proteomes" id="UP001295420">
    <property type="component" value="Unassembled WGS sequence"/>
</dbReference>
<comment type="caution">
    <text evidence="3">The sequence shown here is derived from an EMBL/GenBank/DDBJ whole genome shotgun (WGS) entry which is preliminary data.</text>
</comment>
<gene>
    <name evidence="3" type="ORF">THF1D04_280007</name>
</gene>
<reference evidence="3" key="1">
    <citation type="submission" date="2022-01" db="EMBL/GenBank/DDBJ databases">
        <authorList>
            <person name="Lagorce A."/>
        </authorList>
    </citation>
    <scope>NUCLEOTIDE SEQUENCE</scope>
    <source>
        <strain evidence="3">Th15_F1_D04</strain>
    </source>
</reference>
<evidence type="ECO:0000259" key="2">
    <source>
        <dbReference type="Pfam" id="PF02371"/>
    </source>
</evidence>
<dbReference type="InterPro" id="IPR003346">
    <property type="entry name" value="Transposase_20"/>
</dbReference>
<dbReference type="GO" id="GO:0003677">
    <property type="term" value="F:DNA binding"/>
    <property type="evidence" value="ECO:0007669"/>
    <property type="project" value="InterPro"/>
</dbReference>
<evidence type="ECO:0000313" key="4">
    <source>
        <dbReference type="Proteomes" id="UP001295420"/>
    </source>
</evidence>
<protein>
    <submittedName>
        <fullName evidence="3">Transposase</fullName>
    </submittedName>
</protein>
<dbReference type="RefSeq" id="WP_409931115.1">
    <property type="nucleotide sequence ID" value="NZ_CAKMTQ010000021.1"/>
</dbReference>
<evidence type="ECO:0000259" key="1">
    <source>
        <dbReference type="Pfam" id="PF01548"/>
    </source>
</evidence>
<dbReference type="Pfam" id="PF01548">
    <property type="entry name" value="DEDD_Tnp_IS110"/>
    <property type="match status" value="1"/>
</dbReference>
<dbReference type="PANTHER" id="PTHR33055:SF3">
    <property type="entry name" value="PUTATIVE TRANSPOSASE FOR IS117-RELATED"/>
    <property type="match status" value="1"/>
</dbReference>
<accession>A0AAU9Q5J0</accession>
<dbReference type="GO" id="GO:0006313">
    <property type="term" value="P:DNA transposition"/>
    <property type="evidence" value="ECO:0007669"/>
    <property type="project" value="InterPro"/>
</dbReference>